<comment type="caution">
    <text evidence="3">The sequence shown here is derived from an EMBL/GenBank/DDBJ whole genome shotgun (WGS) entry which is preliminary data.</text>
</comment>
<sequence length="337" mass="37735">GKWLSWMRACIFNSSMSVLVNGSPSQDFTVGKGLRQGDPLSPFLFLLAAEGLTGMVKKAVDIGKFIGYKVTDTTRFELLQFADDTILMGDCSWNNVRTMKSILRGFELVSGLKINFVKSKLYGINAEPNFLAAAASFLDCKSDSIPFKFLGLPVGANPRRQVTWKPIVESMSKRLSSWNGCNLSIGGRVTLINSVLSSLPLYFFSFFKAPRCIITQLERIQRNFLWGGGTEDKKICWVKWTQVCLPKDKGGLGVKNLEQFNLALLSKWKWRCINDKDAIWYDLLKFRYGPLSTKLLSWDSAVTNSKDSIWWRDVVSVGGKDGDCWFPAQVSSVLGNA</sequence>
<keyword evidence="1" id="KW-0732">Signal</keyword>
<gene>
    <name evidence="3" type="ORF">L195_g047792</name>
</gene>
<evidence type="ECO:0000313" key="3">
    <source>
        <dbReference type="EMBL" id="PNX91659.1"/>
    </source>
</evidence>
<evidence type="ECO:0000259" key="2">
    <source>
        <dbReference type="PROSITE" id="PS50878"/>
    </source>
</evidence>
<dbReference type="Pfam" id="PF00078">
    <property type="entry name" value="RVT_1"/>
    <property type="match status" value="1"/>
</dbReference>
<dbReference type="STRING" id="57577.A0A2K3MLS5"/>
<feature type="domain" description="Reverse transcriptase" evidence="2">
    <location>
        <begin position="1"/>
        <end position="154"/>
    </location>
</feature>
<dbReference type="ExpressionAtlas" id="A0A2K3MLS5">
    <property type="expression patterns" value="baseline"/>
</dbReference>
<accession>A0A2K3MLS5</accession>
<protein>
    <submittedName>
        <fullName evidence="3">Ribonuclease H</fullName>
    </submittedName>
</protein>
<dbReference type="PANTHER" id="PTHR33116:SF78">
    <property type="entry name" value="OS12G0587133 PROTEIN"/>
    <property type="match status" value="1"/>
</dbReference>
<dbReference type="EMBL" id="ASHM01067007">
    <property type="protein sequence ID" value="PNX91659.1"/>
    <property type="molecule type" value="Genomic_DNA"/>
</dbReference>
<dbReference type="InterPro" id="IPR043502">
    <property type="entry name" value="DNA/RNA_pol_sf"/>
</dbReference>
<reference evidence="3 4" key="1">
    <citation type="journal article" date="2014" name="Am. J. Bot.">
        <title>Genome assembly and annotation for red clover (Trifolium pratense; Fabaceae).</title>
        <authorList>
            <person name="Istvanek J."/>
            <person name="Jaros M."/>
            <person name="Krenek A."/>
            <person name="Repkova J."/>
        </authorList>
    </citation>
    <scope>NUCLEOTIDE SEQUENCE [LARGE SCALE GENOMIC DNA]</scope>
    <source>
        <strain evidence="4">cv. Tatra</strain>
        <tissue evidence="3">Young leaves</tissue>
    </source>
</reference>
<organism evidence="3 4">
    <name type="scientific">Trifolium pratense</name>
    <name type="common">Red clover</name>
    <dbReference type="NCBI Taxonomy" id="57577"/>
    <lineage>
        <taxon>Eukaryota</taxon>
        <taxon>Viridiplantae</taxon>
        <taxon>Streptophyta</taxon>
        <taxon>Embryophyta</taxon>
        <taxon>Tracheophyta</taxon>
        <taxon>Spermatophyta</taxon>
        <taxon>Magnoliopsida</taxon>
        <taxon>eudicotyledons</taxon>
        <taxon>Gunneridae</taxon>
        <taxon>Pentapetalae</taxon>
        <taxon>rosids</taxon>
        <taxon>fabids</taxon>
        <taxon>Fabales</taxon>
        <taxon>Fabaceae</taxon>
        <taxon>Papilionoideae</taxon>
        <taxon>50 kb inversion clade</taxon>
        <taxon>NPAAA clade</taxon>
        <taxon>Hologalegina</taxon>
        <taxon>IRL clade</taxon>
        <taxon>Trifolieae</taxon>
        <taxon>Trifolium</taxon>
    </lineage>
</organism>
<evidence type="ECO:0000313" key="4">
    <source>
        <dbReference type="Proteomes" id="UP000236291"/>
    </source>
</evidence>
<feature type="chain" id="PRO_5014365854" evidence="1">
    <location>
        <begin position="23"/>
        <end position="337"/>
    </location>
</feature>
<feature type="non-terminal residue" evidence="3">
    <location>
        <position position="1"/>
    </location>
</feature>
<dbReference type="AlphaFoldDB" id="A0A2K3MLS5"/>
<dbReference type="SUPFAM" id="SSF56672">
    <property type="entry name" value="DNA/RNA polymerases"/>
    <property type="match status" value="1"/>
</dbReference>
<dbReference type="InterPro" id="IPR000477">
    <property type="entry name" value="RT_dom"/>
</dbReference>
<reference evidence="3 4" key="2">
    <citation type="journal article" date="2017" name="Front. Plant Sci.">
        <title>Gene Classification and Mining of Molecular Markers Useful in Red Clover (Trifolium pratense) Breeding.</title>
        <authorList>
            <person name="Istvanek J."/>
            <person name="Dluhosova J."/>
            <person name="Dluhos P."/>
            <person name="Patkova L."/>
            <person name="Nedelnik J."/>
            <person name="Repkova J."/>
        </authorList>
    </citation>
    <scope>NUCLEOTIDE SEQUENCE [LARGE SCALE GENOMIC DNA]</scope>
    <source>
        <strain evidence="4">cv. Tatra</strain>
        <tissue evidence="3">Young leaves</tissue>
    </source>
</reference>
<evidence type="ECO:0000256" key="1">
    <source>
        <dbReference type="SAM" id="SignalP"/>
    </source>
</evidence>
<dbReference type="PROSITE" id="PS50878">
    <property type="entry name" value="RT_POL"/>
    <property type="match status" value="1"/>
</dbReference>
<proteinExistence type="predicted"/>
<dbReference type="PANTHER" id="PTHR33116">
    <property type="entry name" value="REVERSE TRANSCRIPTASE ZINC-BINDING DOMAIN-CONTAINING PROTEIN-RELATED-RELATED"/>
    <property type="match status" value="1"/>
</dbReference>
<feature type="signal peptide" evidence="1">
    <location>
        <begin position="1"/>
        <end position="22"/>
    </location>
</feature>
<dbReference type="Proteomes" id="UP000236291">
    <property type="component" value="Unassembled WGS sequence"/>
</dbReference>
<name>A0A2K3MLS5_TRIPR</name>